<accession>A0AAV4SB17</accession>
<protein>
    <submittedName>
        <fullName evidence="1">Uncharacterized protein</fullName>
    </submittedName>
</protein>
<keyword evidence="2" id="KW-1185">Reference proteome</keyword>
<comment type="caution">
    <text evidence="1">The sequence shown here is derived from an EMBL/GenBank/DDBJ whole genome shotgun (WGS) entry which is preliminary data.</text>
</comment>
<organism evidence="1 2">
    <name type="scientific">Caerostris darwini</name>
    <dbReference type="NCBI Taxonomy" id="1538125"/>
    <lineage>
        <taxon>Eukaryota</taxon>
        <taxon>Metazoa</taxon>
        <taxon>Ecdysozoa</taxon>
        <taxon>Arthropoda</taxon>
        <taxon>Chelicerata</taxon>
        <taxon>Arachnida</taxon>
        <taxon>Araneae</taxon>
        <taxon>Araneomorphae</taxon>
        <taxon>Entelegynae</taxon>
        <taxon>Araneoidea</taxon>
        <taxon>Araneidae</taxon>
        <taxon>Caerostris</taxon>
    </lineage>
</organism>
<dbReference type="AlphaFoldDB" id="A0AAV4SB17"/>
<proteinExistence type="predicted"/>
<dbReference type="Proteomes" id="UP001054837">
    <property type="component" value="Unassembled WGS sequence"/>
</dbReference>
<evidence type="ECO:0000313" key="1">
    <source>
        <dbReference type="EMBL" id="GIY30509.1"/>
    </source>
</evidence>
<gene>
    <name evidence="1" type="ORF">CDAR_495391</name>
</gene>
<name>A0AAV4SB17_9ARAC</name>
<dbReference type="EMBL" id="BPLQ01007511">
    <property type="protein sequence ID" value="GIY30509.1"/>
    <property type="molecule type" value="Genomic_DNA"/>
</dbReference>
<evidence type="ECO:0000313" key="2">
    <source>
        <dbReference type="Proteomes" id="UP001054837"/>
    </source>
</evidence>
<sequence>MMSYTRMRSENFTSSRYFVPQRGFAEKSQIDFFPTHTCPRTSAPLSLSLSLFFKSAFTPCLTTLPFQVLRSTISLPMSLQFPFTGLFYGFAVISLNCEFRKETQVVVRLEST</sequence>
<reference evidence="1 2" key="1">
    <citation type="submission" date="2021-06" db="EMBL/GenBank/DDBJ databases">
        <title>Caerostris darwini draft genome.</title>
        <authorList>
            <person name="Kono N."/>
            <person name="Arakawa K."/>
        </authorList>
    </citation>
    <scope>NUCLEOTIDE SEQUENCE [LARGE SCALE GENOMIC DNA]</scope>
</reference>